<dbReference type="AlphaFoldDB" id="A0A9Q3C3Q0"/>
<feature type="compositionally biased region" description="Polar residues" evidence="1">
    <location>
        <begin position="87"/>
        <end position="105"/>
    </location>
</feature>
<evidence type="ECO:0000313" key="3">
    <source>
        <dbReference type="Proteomes" id="UP000765509"/>
    </source>
</evidence>
<name>A0A9Q3C3Q0_9BASI</name>
<accession>A0A9Q3C3Q0</accession>
<evidence type="ECO:0000313" key="2">
    <source>
        <dbReference type="EMBL" id="MBW0476388.1"/>
    </source>
</evidence>
<feature type="region of interest" description="Disordered" evidence="1">
    <location>
        <begin position="32"/>
        <end position="109"/>
    </location>
</feature>
<evidence type="ECO:0000256" key="1">
    <source>
        <dbReference type="SAM" id="MobiDB-lite"/>
    </source>
</evidence>
<gene>
    <name evidence="2" type="ORF">O181_016103</name>
</gene>
<feature type="compositionally biased region" description="Basic residues" evidence="1">
    <location>
        <begin position="33"/>
        <end position="42"/>
    </location>
</feature>
<organism evidence="2 3">
    <name type="scientific">Austropuccinia psidii MF-1</name>
    <dbReference type="NCBI Taxonomy" id="1389203"/>
    <lineage>
        <taxon>Eukaryota</taxon>
        <taxon>Fungi</taxon>
        <taxon>Dikarya</taxon>
        <taxon>Basidiomycota</taxon>
        <taxon>Pucciniomycotina</taxon>
        <taxon>Pucciniomycetes</taxon>
        <taxon>Pucciniales</taxon>
        <taxon>Sphaerophragmiaceae</taxon>
        <taxon>Austropuccinia</taxon>
    </lineage>
</organism>
<dbReference type="Proteomes" id="UP000765509">
    <property type="component" value="Unassembled WGS sequence"/>
</dbReference>
<keyword evidence="3" id="KW-1185">Reference proteome</keyword>
<sequence length="158" mass="17918">MVEGEYSEESEEEDQTVQIQSVIKKIENLLATQRKKNGKRREKSFYTPGASPGEYTLPRHFRPEDSPILPTPGPRATSTPKTEKRSQSVPNKVYSSTPNHPSPLQQEIPEITSPIVKIRAKDYNHVFDGNEVENLSRVKEAAIIERASREDIGRIFLC</sequence>
<comment type="caution">
    <text evidence="2">The sequence shown here is derived from an EMBL/GenBank/DDBJ whole genome shotgun (WGS) entry which is preliminary data.</text>
</comment>
<protein>
    <submittedName>
        <fullName evidence="2">Uncharacterized protein</fullName>
    </submittedName>
</protein>
<proteinExistence type="predicted"/>
<reference evidence="2" key="1">
    <citation type="submission" date="2021-03" db="EMBL/GenBank/DDBJ databases">
        <title>Draft genome sequence of rust myrtle Austropuccinia psidii MF-1, a brazilian biotype.</title>
        <authorList>
            <person name="Quecine M.C."/>
            <person name="Pachon D.M.R."/>
            <person name="Bonatelli M.L."/>
            <person name="Correr F.H."/>
            <person name="Franceschini L.M."/>
            <person name="Leite T.F."/>
            <person name="Margarido G.R.A."/>
            <person name="Almeida C.A."/>
            <person name="Ferrarezi J.A."/>
            <person name="Labate C.A."/>
        </authorList>
    </citation>
    <scope>NUCLEOTIDE SEQUENCE</scope>
    <source>
        <strain evidence="2">MF-1</strain>
    </source>
</reference>
<dbReference type="EMBL" id="AVOT02004453">
    <property type="protein sequence ID" value="MBW0476388.1"/>
    <property type="molecule type" value="Genomic_DNA"/>
</dbReference>